<feature type="transmembrane region" description="Helical" evidence="1">
    <location>
        <begin position="179"/>
        <end position="199"/>
    </location>
</feature>
<keyword evidence="1" id="KW-1133">Transmembrane helix</keyword>
<name>A0A9D1R7H9_9FIRM</name>
<feature type="transmembrane region" description="Helical" evidence="1">
    <location>
        <begin position="92"/>
        <end position="112"/>
    </location>
</feature>
<protein>
    <submittedName>
        <fullName evidence="3">VanZ family protein</fullName>
    </submittedName>
</protein>
<evidence type="ECO:0000313" key="4">
    <source>
        <dbReference type="Proteomes" id="UP000824265"/>
    </source>
</evidence>
<dbReference type="PANTHER" id="PTHR28008:SF1">
    <property type="entry name" value="DOMAIN PROTEIN, PUTATIVE (AFU_ORTHOLOGUE AFUA_3G10980)-RELATED"/>
    <property type="match status" value="1"/>
</dbReference>
<dbReference type="NCBIfam" id="NF037970">
    <property type="entry name" value="vanZ_1"/>
    <property type="match status" value="1"/>
</dbReference>
<gene>
    <name evidence="3" type="ORF">H9742_13375</name>
</gene>
<dbReference type="Proteomes" id="UP000824265">
    <property type="component" value="Unassembled WGS sequence"/>
</dbReference>
<reference evidence="3" key="1">
    <citation type="journal article" date="2021" name="PeerJ">
        <title>Extensive microbial diversity within the chicken gut microbiome revealed by metagenomics and culture.</title>
        <authorList>
            <person name="Gilroy R."/>
            <person name="Ravi A."/>
            <person name="Getino M."/>
            <person name="Pursley I."/>
            <person name="Horton D.L."/>
            <person name="Alikhan N.F."/>
            <person name="Baker D."/>
            <person name="Gharbi K."/>
            <person name="Hall N."/>
            <person name="Watson M."/>
            <person name="Adriaenssens E.M."/>
            <person name="Foster-Nyarko E."/>
            <person name="Jarju S."/>
            <person name="Secka A."/>
            <person name="Antonio M."/>
            <person name="Oren A."/>
            <person name="Chaudhuri R.R."/>
            <person name="La Ragione R."/>
            <person name="Hildebrand F."/>
            <person name="Pallen M.J."/>
        </authorList>
    </citation>
    <scope>NUCLEOTIDE SEQUENCE</scope>
    <source>
        <strain evidence="3">CHK195-6426</strain>
    </source>
</reference>
<reference evidence="3" key="2">
    <citation type="submission" date="2021-04" db="EMBL/GenBank/DDBJ databases">
        <authorList>
            <person name="Gilroy R."/>
        </authorList>
    </citation>
    <scope>NUCLEOTIDE SEQUENCE</scope>
    <source>
        <strain evidence="3">CHK195-6426</strain>
    </source>
</reference>
<sequence length="339" mass="37658">MGEYIIRDMVSVFRYLPYGLVVGIVVAIILSAVNDRRVRRHKKPISVAAVTSFFMYTAIILLITFFSRESGSRRGVDLELFSTWGINARNNAYVVENVLLFIPYGFVCAWAIRAARKFWVCAGLGLFSSIAIECLQLATGRGYFQIDDILTNFLGAVLGYILFRCVLSEGRTEPKRAKLVYIILAVLAMAAMILGIFAFSSESAADSNAFSMRAASFVVRTVDQWLHIGLDSGEASTVIQFMNPLLRKLAHASEYAALAVVFGFGYQLMKQRRAKVVNFFYAVILCGFIAVLDEMLQKYVFSRTGRALDIAIDLCGAIVGGCVYVFLSELFDFLAGQEE</sequence>
<feature type="transmembrane region" description="Helical" evidence="1">
    <location>
        <begin position="15"/>
        <end position="33"/>
    </location>
</feature>
<accession>A0A9D1R7H9</accession>
<feature type="domain" description="VanZ-like" evidence="2">
    <location>
        <begin position="187"/>
        <end position="327"/>
    </location>
</feature>
<feature type="domain" description="VanZ-like" evidence="2">
    <location>
        <begin position="53"/>
        <end position="165"/>
    </location>
</feature>
<organism evidence="3 4">
    <name type="scientific">Candidatus Acetatifactor stercoripullorum</name>
    <dbReference type="NCBI Taxonomy" id="2838414"/>
    <lineage>
        <taxon>Bacteria</taxon>
        <taxon>Bacillati</taxon>
        <taxon>Bacillota</taxon>
        <taxon>Clostridia</taxon>
        <taxon>Lachnospirales</taxon>
        <taxon>Lachnospiraceae</taxon>
        <taxon>Acetatifactor</taxon>
    </lineage>
</organism>
<keyword evidence="1" id="KW-0812">Transmembrane</keyword>
<feature type="transmembrane region" description="Helical" evidence="1">
    <location>
        <begin position="252"/>
        <end position="269"/>
    </location>
</feature>
<dbReference type="EMBL" id="DXGH01000073">
    <property type="protein sequence ID" value="HIW82487.1"/>
    <property type="molecule type" value="Genomic_DNA"/>
</dbReference>
<feature type="transmembrane region" description="Helical" evidence="1">
    <location>
        <begin position="150"/>
        <end position="167"/>
    </location>
</feature>
<dbReference type="Pfam" id="PF04892">
    <property type="entry name" value="VanZ"/>
    <property type="match status" value="2"/>
</dbReference>
<proteinExistence type="predicted"/>
<evidence type="ECO:0000259" key="2">
    <source>
        <dbReference type="Pfam" id="PF04892"/>
    </source>
</evidence>
<dbReference type="PANTHER" id="PTHR28008">
    <property type="entry name" value="DOMAIN PROTEIN, PUTATIVE (AFU_ORTHOLOGUE AFUA_3G10980)-RELATED"/>
    <property type="match status" value="1"/>
</dbReference>
<evidence type="ECO:0000313" key="3">
    <source>
        <dbReference type="EMBL" id="HIW82487.1"/>
    </source>
</evidence>
<feature type="transmembrane region" description="Helical" evidence="1">
    <location>
        <begin position="45"/>
        <end position="66"/>
    </location>
</feature>
<keyword evidence="1" id="KW-0472">Membrane</keyword>
<dbReference type="AlphaFoldDB" id="A0A9D1R7H9"/>
<feature type="transmembrane region" description="Helical" evidence="1">
    <location>
        <begin position="119"/>
        <end position="138"/>
    </location>
</feature>
<feature type="transmembrane region" description="Helical" evidence="1">
    <location>
        <begin position="276"/>
        <end position="292"/>
    </location>
</feature>
<comment type="caution">
    <text evidence="3">The sequence shown here is derived from an EMBL/GenBank/DDBJ whole genome shotgun (WGS) entry which is preliminary data.</text>
</comment>
<evidence type="ECO:0000256" key="1">
    <source>
        <dbReference type="SAM" id="Phobius"/>
    </source>
</evidence>
<feature type="transmembrane region" description="Helical" evidence="1">
    <location>
        <begin position="307"/>
        <end position="327"/>
    </location>
</feature>
<dbReference type="InterPro" id="IPR006976">
    <property type="entry name" value="VanZ-like"/>
</dbReference>